<keyword evidence="2" id="KW-1185">Reference proteome</keyword>
<dbReference type="GeneID" id="63686728"/>
<reference evidence="1 2" key="1">
    <citation type="journal article" date="2012" name="Science">
        <title>The Paleozoic origin of enzymatic lignin decomposition reconstructed from 31 fungal genomes.</title>
        <authorList>
            <person name="Floudas D."/>
            <person name="Binder M."/>
            <person name="Riley R."/>
            <person name="Barry K."/>
            <person name="Blanchette R.A."/>
            <person name="Henrissat B."/>
            <person name="Martinez A.T."/>
            <person name="Otillar R."/>
            <person name="Spatafora J.W."/>
            <person name="Yadav J.S."/>
            <person name="Aerts A."/>
            <person name="Benoit I."/>
            <person name="Boyd A."/>
            <person name="Carlson A."/>
            <person name="Copeland A."/>
            <person name="Coutinho P.M."/>
            <person name="de Vries R.P."/>
            <person name="Ferreira P."/>
            <person name="Findley K."/>
            <person name="Foster B."/>
            <person name="Gaskell J."/>
            <person name="Glotzer D."/>
            <person name="Gorecki P."/>
            <person name="Heitman J."/>
            <person name="Hesse C."/>
            <person name="Hori C."/>
            <person name="Igarashi K."/>
            <person name="Jurgens J.A."/>
            <person name="Kallen N."/>
            <person name="Kersten P."/>
            <person name="Kohler A."/>
            <person name="Kuees U."/>
            <person name="Kumar T.K.A."/>
            <person name="Kuo A."/>
            <person name="LaButti K."/>
            <person name="Larrondo L.F."/>
            <person name="Lindquist E."/>
            <person name="Ling A."/>
            <person name="Lombard V."/>
            <person name="Lucas S."/>
            <person name="Lundell T."/>
            <person name="Martin R."/>
            <person name="McLaughlin D.J."/>
            <person name="Morgenstern I."/>
            <person name="Morin E."/>
            <person name="Murat C."/>
            <person name="Nagy L.G."/>
            <person name="Nolan M."/>
            <person name="Ohm R.A."/>
            <person name="Patyshakuliyeva A."/>
            <person name="Rokas A."/>
            <person name="Ruiz-Duenas F.J."/>
            <person name="Sabat G."/>
            <person name="Salamov A."/>
            <person name="Samejima M."/>
            <person name="Schmutz J."/>
            <person name="Slot J.C."/>
            <person name="St John F."/>
            <person name="Stenlid J."/>
            <person name="Sun H."/>
            <person name="Sun S."/>
            <person name="Syed K."/>
            <person name="Tsang A."/>
            <person name="Wiebenga A."/>
            <person name="Young D."/>
            <person name="Pisabarro A."/>
            <person name="Eastwood D.C."/>
            <person name="Martin F."/>
            <person name="Cullen D."/>
            <person name="Grigoriev I.V."/>
            <person name="Hibbett D.S."/>
        </authorList>
    </citation>
    <scope>NUCLEOTIDE SEQUENCE [LARGE SCALE GENOMIC DNA]</scope>
    <source>
        <strain evidence="1 2">DJM-731 SS1</strain>
    </source>
</reference>
<gene>
    <name evidence="1" type="ORF">DACRYDRAFT_19812</name>
</gene>
<dbReference type="RefSeq" id="XP_040632132.1">
    <property type="nucleotide sequence ID" value="XM_040771666.1"/>
</dbReference>
<organism evidence="1 2">
    <name type="scientific">Dacryopinax primogenitus (strain DJM 731)</name>
    <name type="common">Brown rot fungus</name>
    <dbReference type="NCBI Taxonomy" id="1858805"/>
    <lineage>
        <taxon>Eukaryota</taxon>
        <taxon>Fungi</taxon>
        <taxon>Dikarya</taxon>
        <taxon>Basidiomycota</taxon>
        <taxon>Agaricomycotina</taxon>
        <taxon>Dacrymycetes</taxon>
        <taxon>Dacrymycetales</taxon>
        <taxon>Dacrymycetaceae</taxon>
        <taxon>Dacryopinax</taxon>
    </lineage>
</organism>
<evidence type="ECO:0000313" key="2">
    <source>
        <dbReference type="Proteomes" id="UP000030653"/>
    </source>
</evidence>
<protein>
    <submittedName>
        <fullName evidence="1">Uncharacterized protein</fullName>
    </submittedName>
</protein>
<proteinExistence type="predicted"/>
<name>M5GGC3_DACPD</name>
<evidence type="ECO:0000313" key="1">
    <source>
        <dbReference type="EMBL" id="EJU05238.1"/>
    </source>
</evidence>
<dbReference type="Proteomes" id="UP000030653">
    <property type="component" value="Unassembled WGS sequence"/>
</dbReference>
<sequence>MPAFKELLSPHSEVKRVSSRLRLSFIRNFIDSLSSDPKYMNSIRAAVEEDHKYRSMYDEYKRTGKVTPLEEENDSFSLLRFRSRTGGPAGPPKPGDYNDQHIYVCTTRRTLTIHHWLFMHPTLVIDLNSIIRIRPAKDEVTEGGVEPWGVGLTGVCWARDADRALTDNEAYDRSFVCEFKAEDGEEYCAGFTVERPEKFVRVLENLIPGIRAGCSKTSRWGAL</sequence>
<accession>M5GGC3</accession>
<dbReference type="HOGENOM" id="CLU_108109_0_0_1"/>
<dbReference type="OrthoDB" id="3364144at2759"/>
<dbReference type="EMBL" id="JH795856">
    <property type="protein sequence ID" value="EJU05238.1"/>
    <property type="molecule type" value="Genomic_DNA"/>
</dbReference>
<dbReference type="AlphaFoldDB" id="M5GGC3"/>